<dbReference type="PROSITE" id="PS50297">
    <property type="entry name" value="ANK_REP_REGION"/>
    <property type="match status" value="3"/>
</dbReference>
<feature type="repeat" description="ANK" evidence="3">
    <location>
        <begin position="110"/>
        <end position="142"/>
    </location>
</feature>
<feature type="repeat" description="ANK" evidence="3">
    <location>
        <begin position="216"/>
        <end position="248"/>
    </location>
</feature>
<dbReference type="SMART" id="SM00248">
    <property type="entry name" value="ANK"/>
    <property type="match status" value="5"/>
</dbReference>
<keyword evidence="1" id="KW-0677">Repeat</keyword>
<evidence type="ECO:0000313" key="4">
    <source>
        <dbReference type="EMBL" id="TXJ11843.1"/>
    </source>
</evidence>
<dbReference type="Proteomes" id="UP000325116">
    <property type="component" value="Unassembled WGS sequence"/>
</dbReference>
<dbReference type="GO" id="GO:0085020">
    <property type="term" value="P:protein K6-linked ubiquitination"/>
    <property type="evidence" value="ECO:0007669"/>
    <property type="project" value="TreeGrafter"/>
</dbReference>
<keyword evidence="2 3" id="KW-0040">ANK repeat</keyword>
<dbReference type="PROSITE" id="PS50088">
    <property type="entry name" value="ANK_REPEAT"/>
    <property type="match status" value="4"/>
</dbReference>
<evidence type="ECO:0000313" key="5">
    <source>
        <dbReference type="Proteomes" id="UP000325116"/>
    </source>
</evidence>
<proteinExistence type="predicted"/>
<evidence type="ECO:0000256" key="2">
    <source>
        <dbReference type="ARBA" id="ARBA00023043"/>
    </source>
</evidence>
<dbReference type="Gene3D" id="1.25.40.20">
    <property type="entry name" value="Ankyrin repeat-containing domain"/>
    <property type="match status" value="2"/>
</dbReference>
<dbReference type="PANTHER" id="PTHR24171">
    <property type="entry name" value="ANKYRIN REPEAT DOMAIN-CONTAINING PROTEIN 39-RELATED"/>
    <property type="match status" value="1"/>
</dbReference>
<dbReference type="Pfam" id="PF12796">
    <property type="entry name" value="Ank_2"/>
    <property type="match status" value="3"/>
</dbReference>
<dbReference type="AlphaFoldDB" id="A0A5C8CGQ3"/>
<feature type="repeat" description="ANK" evidence="3">
    <location>
        <begin position="183"/>
        <end position="215"/>
    </location>
</feature>
<dbReference type="PANTHER" id="PTHR24171:SF8">
    <property type="entry name" value="BRCA1-ASSOCIATED RING DOMAIN PROTEIN 1"/>
    <property type="match status" value="1"/>
</dbReference>
<comment type="caution">
    <text evidence="4">The sequence shown here is derived from an EMBL/GenBank/DDBJ whole genome shotgun (WGS) entry which is preliminary data.</text>
</comment>
<sequence>MLNINNIIKTLIILFSISFILYSQNTDRNNKTAFFSAIESGDIKKVRGFIRNGIDINITDEYNWSALHRAVQFNKRDIVRELLLNKKININPILPNGAILENDGKKWYADGETPLLLASYYGYSEIVTILLNFGANILAKDNVDGAMAIHIASARGWTKTVLAILESYSAKNTKDIVNAVDNTGTTPLMWAAMNNRVSVMNLILKFGAYINAQDDDGWTALHFAAASDSYKAVEMLINNKANANIKNLDEKKPVDIASDTDIQALLNKYTKQ</sequence>
<feature type="repeat" description="ANK" evidence="3">
    <location>
        <begin position="29"/>
        <end position="61"/>
    </location>
</feature>
<gene>
    <name evidence="4" type="ORF">EPJ80_09030</name>
</gene>
<dbReference type="EMBL" id="SAXT01000005">
    <property type="protein sequence ID" value="TXJ11843.1"/>
    <property type="molecule type" value="Genomic_DNA"/>
</dbReference>
<dbReference type="SUPFAM" id="SSF48403">
    <property type="entry name" value="Ankyrin repeat"/>
    <property type="match status" value="1"/>
</dbReference>
<accession>A0A5C8CGQ3</accession>
<dbReference type="InterPro" id="IPR036770">
    <property type="entry name" value="Ankyrin_rpt-contain_sf"/>
</dbReference>
<evidence type="ECO:0000256" key="3">
    <source>
        <dbReference type="PROSITE-ProRule" id="PRU00023"/>
    </source>
</evidence>
<organism evidence="4 5">
    <name type="scientific">Brachyspira aalborgi</name>
    <dbReference type="NCBI Taxonomy" id="29522"/>
    <lineage>
        <taxon>Bacteria</taxon>
        <taxon>Pseudomonadati</taxon>
        <taxon>Spirochaetota</taxon>
        <taxon>Spirochaetia</taxon>
        <taxon>Brachyspirales</taxon>
        <taxon>Brachyspiraceae</taxon>
        <taxon>Brachyspira</taxon>
    </lineage>
</organism>
<dbReference type="InterPro" id="IPR002110">
    <property type="entry name" value="Ankyrin_rpt"/>
</dbReference>
<dbReference type="GO" id="GO:0004842">
    <property type="term" value="F:ubiquitin-protein transferase activity"/>
    <property type="evidence" value="ECO:0007669"/>
    <property type="project" value="TreeGrafter"/>
</dbReference>
<dbReference type="RefSeq" id="WP_147758732.1">
    <property type="nucleotide sequence ID" value="NZ_SAXT01000005.1"/>
</dbReference>
<name>A0A5C8CGQ3_9SPIR</name>
<evidence type="ECO:0000256" key="1">
    <source>
        <dbReference type="ARBA" id="ARBA00022737"/>
    </source>
</evidence>
<protein>
    <submittedName>
        <fullName evidence="4">Ankyrin repeat domain-containing protein</fullName>
    </submittedName>
</protein>
<reference evidence="4 5" key="1">
    <citation type="journal article" date="1992" name="Lakartidningen">
        <title>[Penicillin V and not amoxicillin is the first choice preparation in acute otitis].</title>
        <authorList>
            <person name="Kamme C."/>
            <person name="Lundgren K."/>
            <person name="Prellner K."/>
        </authorList>
    </citation>
    <scope>NUCLEOTIDE SEQUENCE [LARGE SCALE GENOMIC DNA]</scope>
    <source>
        <strain evidence="4 5">W1</strain>
    </source>
</reference>